<dbReference type="RefSeq" id="WP_264066623.1">
    <property type="nucleotide sequence ID" value="NZ_JACKTY010000018.1"/>
</dbReference>
<evidence type="ECO:0000256" key="1">
    <source>
        <dbReference type="SAM" id="MobiDB-lite"/>
    </source>
</evidence>
<dbReference type="Gene3D" id="3.30.750.24">
    <property type="entry name" value="STAS domain"/>
    <property type="match status" value="1"/>
</dbReference>
<dbReference type="InterPro" id="IPR002645">
    <property type="entry name" value="STAS_dom"/>
</dbReference>
<evidence type="ECO:0000313" key="4">
    <source>
        <dbReference type="Proteomes" id="UP001526201"/>
    </source>
</evidence>
<keyword evidence="4" id="KW-1185">Reference proteome</keyword>
<proteinExistence type="predicted"/>
<dbReference type="Pfam" id="PF01740">
    <property type="entry name" value="STAS"/>
    <property type="match status" value="1"/>
</dbReference>
<comment type="caution">
    <text evidence="3">The sequence shown here is derived from an EMBL/GenBank/DDBJ whole genome shotgun (WGS) entry which is preliminary data.</text>
</comment>
<dbReference type="PROSITE" id="PS50801">
    <property type="entry name" value="STAS"/>
    <property type="match status" value="1"/>
</dbReference>
<feature type="domain" description="STAS" evidence="2">
    <location>
        <begin position="37"/>
        <end position="84"/>
    </location>
</feature>
<dbReference type="InterPro" id="IPR036513">
    <property type="entry name" value="STAS_dom_sf"/>
</dbReference>
<sequence length="147" mass="15374">MSVVEVTQGGSSSLPPSSWEGPNARFATRWPAADSAVIRAEGEVDAANAAKLGDYTLRVAVESHYLVLDLSGVAFFGTEGFSTLHMLNVRCAKAGVRWSMVPSAAVSRVLRICDPGGGLPAAITVDAALAASQGEPRRLLHLVKGQE</sequence>
<feature type="region of interest" description="Disordered" evidence="1">
    <location>
        <begin position="1"/>
        <end position="20"/>
    </location>
</feature>
<name>A0ABT3C8J7_9MYCO</name>
<dbReference type="SUPFAM" id="SSF52091">
    <property type="entry name" value="SpoIIaa-like"/>
    <property type="match status" value="1"/>
</dbReference>
<dbReference type="Proteomes" id="UP001526201">
    <property type="component" value="Unassembled WGS sequence"/>
</dbReference>
<dbReference type="EMBL" id="JACKTY010000018">
    <property type="protein sequence ID" value="MCV7225808.1"/>
    <property type="molecule type" value="Genomic_DNA"/>
</dbReference>
<reference evidence="3 4" key="1">
    <citation type="journal article" date="2022" name="BMC Genomics">
        <title>Comparative genome analysis of mycobacteria focusing on tRNA and non-coding RNA.</title>
        <authorList>
            <person name="Behra P.R.K."/>
            <person name="Pettersson B.M.F."/>
            <person name="Ramesh M."/>
            <person name="Das S."/>
            <person name="Dasgupta S."/>
            <person name="Kirsebom L.A."/>
        </authorList>
    </citation>
    <scope>NUCLEOTIDE SEQUENCE [LARGE SCALE GENOMIC DNA]</scope>
    <source>
        <strain evidence="3 4">DSM 44078</strain>
    </source>
</reference>
<evidence type="ECO:0000259" key="2">
    <source>
        <dbReference type="PROSITE" id="PS50801"/>
    </source>
</evidence>
<protein>
    <submittedName>
        <fullName evidence="3">STAS domain-containing protein</fullName>
    </submittedName>
</protein>
<gene>
    <name evidence="3" type="ORF">H7J73_07155</name>
</gene>
<accession>A0ABT3C8J7</accession>
<dbReference type="CDD" id="cd07043">
    <property type="entry name" value="STAS_anti-anti-sigma_factors"/>
    <property type="match status" value="1"/>
</dbReference>
<organism evidence="3 4">
    <name type="scientific">Mycolicibacterium komossense</name>
    <dbReference type="NCBI Taxonomy" id="1779"/>
    <lineage>
        <taxon>Bacteria</taxon>
        <taxon>Bacillati</taxon>
        <taxon>Actinomycetota</taxon>
        <taxon>Actinomycetes</taxon>
        <taxon>Mycobacteriales</taxon>
        <taxon>Mycobacteriaceae</taxon>
        <taxon>Mycolicibacterium</taxon>
    </lineage>
</organism>
<evidence type="ECO:0000313" key="3">
    <source>
        <dbReference type="EMBL" id="MCV7225808.1"/>
    </source>
</evidence>